<keyword evidence="6" id="KW-0964">Secreted</keyword>
<dbReference type="OrthoDB" id="269227at2759"/>
<dbReference type="Gene3D" id="3.50.50.60">
    <property type="entry name" value="FAD/NAD(P)-binding domain"/>
    <property type="match status" value="1"/>
</dbReference>
<proteinExistence type="inferred from homology"/>
<dbReference type="InterPro" id="IPR000172">
    <property type="entry name" value="GMC_OxRdtase_N"/>
</dbReference>
<comment type="catalytic activity">
    <reaction evidence="11">
        <text>a pyranoside + acceptor = a pyranosid-3-ulose + reduced acceptor.</text>
        <dbReference type="EC" id="1.1.99.29"/>
    </reaction>
</comment>
<evidence type="ECO:0000256" key="8">
    <source>
        <dbReference type="ARBA" id="ARBA00033986"/>
    </source>
</evidence>
<dbReference type="PIRSF" id="PIRSF000137">
    <property type="entry name" value="Alcohol_oxidase"/>
    <property type="match status" value="1"/>
</dbReference>
<keyword evidence="16" id="KW-1185">Reference proteome</keyword>
<comment type="caution">
    <text evidence="15">The sequence shown here is derived from an EMBL/GenBank/DDBJ whole genome shotgun (WGS) entry which is preliminary data.</text>
</comment>
<dbReference type="Pfam" id="PF05199">
    <property type="entry name" value="GMC_oxred_C"/>
    <property type="match status" value="1"/>
</dbReference>
<evidence type="ECO:0000256" key="7">
    <source>
        <dbReference type="ARBA" id="ARBA00024699"/>
    </source>
</evidence>
<sequence>MVNFAYKSLVTASLPFFLANAARINSRDTAATTITAPSDATQAASANNTYDYVVVGSGPGGGPLAARLAQAGFSVALIDAGEDHGTDPVVEIPAFFSAASEYTPIHWQFFVDHYEDPVQAQKDEKFTWQLPNGTFHVGPNPPSGATPLGIYYPRTGTLGGCAEHNALITIYPHQSDWDNIANLTGDASWSATNMRKYWSEKIENNHYEPAGTAGYGFGGWLDTTLTGLSLAAQDMKVIQFIQAAATAFGKTLPPSLSLSSVASLLSTELNSAAPGRDLATGLYQLPMSVVNTTATRSTHRVMMLNTANAVTSTGAKQFKLDIKLTTFVTKILFDHSTTTPRAVGVNYLSGAHLYSADPNAAQGKVTGSGSFFARREVIISGGAFNTPQLLKLSGIGPKAELAQFNIPLVLDQPAIGTNMQDRYELGVTGFASDPSNFFKFYAGCTFGQTSDDPCLAQWLNNATDRGTYKSDLFQLMAIQKTSVAAPTEADVIIGGVPAEFFGYWPGYSQEVAGAGIHWTWLILKAHSRNNAGTVTLTSNNPRDMPKIKFNSFQVGGDLDIQAAYEGVQMARNMFSNMENLAGTFVEERPGPSVVGEDATKDWIKNQAWGHHASCTVPIGQVLDTDFRVKGINSLRVVDASAFPKIPSFYIITAIYMISEKAADVIISAAKSS</sequence>
<evidence type="ECO:0000256" key="5">
    <source>
        <dbReference type="ARBA" id="ARBA00013177"/>
    </source>
</evidence>
<dbReference type="InterPro" id="IPR007867">
    <property type="entry name" value="GMC_OxRtase_C"/>
</dbReference>
<dbReference type="Gene3D" id="3.30.560.10">
    <property type="entry name" value="Glucose Oxidase, domain 3"/>
    <property type="match status" value="1"/>
</dbReference>
<comment type="similarity">
    <text evidence="3">Belongs to the GMC oxidoreductase family.</text>
</comment>
<keyword evidence="13" id="KW-0285">Flavoprotein</keyword>
<dbReference type="Pfam" id="PF00732">
    <property type="entry name" value="GMC_oxred_N"/>
    <property type="match status" value="1"/>
</dbReference>
<feature type="domain" description="Glucose-methanol-choline oxidoreductase N-terminal" evidence="14">
    <location>
        <begin position="382"/>
        <end position="396"/>
    </location>
</feature>
<comment type="subcellular location">
    <subcellularLocation>
        <location evidence="2">Secreted</location>
    </subcellularLocation>
</comment>
<dbReference type="EMBL" id="JAACJJ010000029">
    <property type="protein sequence ID" value="KAF5319759.1"/>
    <property type="molecule type" value="Genomic_DNA"/>
</dbReference>
<evidence type="ECO:0000256" key="4">
    <source>
        <dbReference type="ARBA" id="ARBA00011245"/>
    </source>
</evidence>
<evidence type="ECO:0000313" key="15">
    <source>
        <dbReference type="EMBL" id="KAF5319759.1"/>
    </source>
</evidence>
<organism evidence="15 16">
    <name type="scientific">Psilocybe cf. subviscida</name>
    <dbReference type="NCBI Taxonomy" id="2480587"/>
    <lineage>
        <taxon>Eukaryota</taxon>
        <taxon>Fungi</taxon>
        <taxon>Dikarya</taxon>
        <taxon>Basidiomycota</taxon>
        <taxon>Agaricomycotina</taxon>
        <taxon>Agaricomycetes</taxon>
        <taxon>Agaricomycetidae</taxon>
        <taxon>Agaricales</taxon>
        <taxon>Agaricineae</taxon>
        <taxon>Strophariaceae</taxon>
        <taxon>Psilocybe</taxon>
    </lineage>
</organism>
<name>A0A8H5BAJ2_9AGAR</name>
<dbReference type="SUPFAM" id="SSF54373">
    <property type="entry name" value="FAD-linked reductases, C-terminal domain"/>
    <property type="match status" value="1"/>
</dbReference>
<evidence type="ECO:0000256" key="11">
    <source>
        <dbReference type="ARBA" id="ARBA00034050"/>
    </source>
</evidence>
<evidence type="ECO:0000259" key="14">
    <source>
        <dbReference type="PROSITE" id="PS00624"/>
    </source>
</evidence>
<dbReference type="SUPFAM" id="SSF51905">
    <property type="entry name" value="FAD/NAD(P)-binding domain"/>
    <property type="match status" value="1"/>
</dbReference>
<dbReference type="GO" id="GO:0050660">
    <property type="term" value="F:flavin adenine dinucleotide binding"/>
    <property type="evidence" value="ECO:0007669"/>
    <property type="project" value="InterPro"/>
</dbReference>
<comment type="catalytic activity">
    <reaction evidence="12">
        <text>a pyranoside + acceptor = a pyranosid-3,4-diulose + reduced acceptor.</text>
        <dbReference type="EC" id="1.1.99.29"/>
    </reaction>
</comment>
<gene>
    <name evidence="15" type="ORF">D9619_008536</name>
</gene>
<comment type="cofactor">
    <cofactor evidence="1 13">
        <name>FAD</name>
        <dbReference type="ChEBI" id="CHEBI:57692"/>
    </cofactor>
</comment>
<dbReference type="PANTHER" id="PTHR11552:SF213">
    <property type="entry name" value="DEHYDROGENASE, PUTATIVE-RELATED"/>
    <property type="match status" value="1"/>
</dbReference>
<protein>
    <recommendedName>
        <fullName evidence="5">pyranose dehydrogenase (acceptor)</fullName>
        <ecNumber evidence="5">1.1.99.29</ecNumber>
    </recommendedName>
</protein>
<evidence type="ECO:0000256" key="10">
    <source>
        <dbReference type="ARBA" id="ARBA00034029"/>
    </source>
</evidence>
<evidence type="ECO:0000256" key="13">
    <source>
        <dbReference type="PIRSR" id="PIRSR000137-2"/>
    </source>
</evidence>
<comment type="catalytic activity">
    <reaction evidence="10">
        <text>pyranose + acceptor = pyranos-3-ulose + reduced acceptor.</text>
        <dbReference type="EC" id="1.1.99.29"/>
    </reaction>
</comment>
<dbReference type="InterPro" id="IPR012132">
    <property type="entry name" value="GMC_OxRdtase"/>
</dbReference>
<dbReference type="Proteomes" id="UP000567179">
    <property type="component" value="Unassembled WGS sequence"/>
</dbReference>
<reference evidence="15 16" key="1">
    <citation type="journal article" date="2020" name="ISME J.">
        <title>Uncovering the hidden diversity of litter-decomposition mechanisms in mushroom-forming fungi.</title>
        <authorList>
            <person name="Floudas D."/>
            <person name="Bentzer J."/>
            <person name="Ahren D."/>
            <person name="Johansson T."/>
            <person name="Persson P."/>
            <person name="Tunlid A."/>
        </authorList>
    </citation>
    <scope>NUCLEOTIDE SEQUENCE [LARGE SCALE GENOMIC DNA]</scope>
    <source>
        <strain evidence="15 16">CBS 101986</strain>
    </source>
</reference>
<evidence type="ECO:0000256" key="12">
    <source>
        <dbReference type="ARBA" id="ARBA00034059"/>
    </source>
</evidence>
<evidence type="ECO:0000256" key="6">
    <source>
        <dbReference type="ARBA" id="ARBA00022525"/>
    </source>
</evidence>
<dbReference type="AlphaFoldDB" id="A0A8H5BAJ2"/>
<accession>A0A8H5BAJ2</accession>
<dbReference type="InterPro" id="IPR036188">
    <property type="entry name" value="FAD/NAD-bd_sf"/>
</dbReference>
<dbReference type="EC" id="1.1.99.29" evidence="5"/>
<evidence type="ECO:0000256" key="3">
    <source>
        <dbReference type="ARBA" id="ARBA00010790"/>
    </source>
</evidence>
<comment type="catalytic activity">
    <reaction evidence="9">
        <text>pyranose + acceptor = pyranos-2,3-diulose + reduced acceptor.</text>
        <dbReference type="EC" id="1.1.99.29"/>
    </reaction>
</comment>
<comment type="subunit">
    <text evidence="4">Monomer.</text>
</comment>
<dbReference type="GO" id="GO:0033718">
    <property type="term" value="F:pyranose dehydrogenase (acceptor) activity"/>
    <property type="evidence" value="ECO:0007669"/>
    <property type="project" value="UniProtKB-EC"/>
</dbReference>
<keyword evidence="13" id="KW-0274">FAD</keyword>
<feature type="binding site" evidence="13">
    <location>
        <position position="328"/>
    </location>
    <ligand>
        <name>FAD</name>
        <dbReference type="ChEBI" id="CHEBI:57692"/>
    </ligand>
</feature>
<evidence type="ECO:0000256" key="2">
    <source>
        <dbReference type="ARBA" id="ARBA00004613"/>
    </source>
</evidence>
<dbReference type="PROSITE" id="PS00624">
    <property type="entry name" value="GMC_OXRED_2"/>
    <property type="match status" value="1"/>
</dbReference>
<evidence type="ECO:0000256" key="1">
    <source>
        <dbReference type="ARBA" id="ARBA00001974"/>
    </source>
</evidence>
<comment type="catalytic activity">
    <reaction evidence="8">
        <text>pyranose + acceptor = pyranos-2-ulose + reduced acceptor.</text>
        <dbReference type="EC" id="1.1.99.29"/>
    </reaction>
</comment>
<comment type="function">
    <text evidence="7">Catalyzes the single-oxidation or sequential double oxidation reaction of carbohydrates primarily at carbon-2 and/or carbon-3 with the concomitant reduction of the flavin. The enzyme exhibits a broad sugar substrate specificity, oxidizing different aldopyranoses to the corresponding C-1, C-2, C-3 or C-1,2, C-2,3 and C-3,4 (di)dehydro sugars with substrate-specific regioselectivity. Accepts only a narrow range of electron acceptors such as substituted benzoquinones and complexed metal ions and reacts extremely slowly with O(2) as acceptor. May play a role in the natural recycling of plant matter by oxidizing all major monosaccharides in lignocellulose and by reducing quinone compounds or reactive radical species generated during lignin depolymerization.</text>
</comment>
<evidence type="ECO:0000313" key="16">
    <source>
        <dbReference type="Proteomes" id="UP000567179"/>
    </source>
</evidence>
<evidence type="ECO:0000256" key="9">
    <source>
        <dbReference type="ARBA" id="ARBA00034010"/>
    </source>
</evidence>
<dbReference type="GO" id="GO:0005576">
    <property type="term" value="C:extracellular region"/>
    <property type="evidence" value="ECO:0007669"/>
    <property type="project" value="UniProtKB-SubCell"/>
</dbReference>
<dbReference type="PANTHER" id="PTHR11552">
    <property type="entry name" value="GLUCOSE-METHANOL-CHOLINE GMC OXIDOREDUCTASE"/>
    <property type="match status" value="1"/>
</dbReference>